<keyword evidence="3" id="KW-1185">Reference proteome</keyword>
<dbReference type="AlphaFoldDB" id="A0A7W7D9K3"/>
<evidence type="ECO:0008006" key="4">
    <source>
        <dbReference type="Google" id="ProtNLM"/>
    </source>
</evidence>
<dbReference type="GO" id="GO:0006355">
    <property type="term" value="P:regulation of DNA-templated transcription"/>
    <property type="evidence" value="ECO:0007669"/>
    <property type="project" value="InterPro"/>
</dbReference>
<evidence type="ECO:0000256" key="1">
    <source>
        <dbReference type="SAM" id="MobiDB-lite"/>
    </source>
</evidence>
<name>A0A7W7D9K3_9ACTN</name>
<dbReference type="Proteomes" id="UP000542210">
    <property type="component" value="Unassembled WGS sequence"/>
</dbReference>
<dbReference type="Gene3D" id="1.10.1220.10">
    <property type="entry name" value="Met repressor-like"/>
    <property type="match status" value="1"/>
</dbReference>
<organism evidence="2 3">
    <name type="scientific">Sphaerisporangium siamense</name>
    <dbReference type="NCBI Taxonomy" id="795645"/>
    <lineage>
        <taxon>Bacteria</taxon>
        <taxon>Bacillati</taxon>
        <taxon>Actinomycetota</taxon>
        <taxon>Actinomycetes</taxon>
        <taxon>Streptosporangiales</taxon>
        <taxon>Streptosporangiaceae</taxon>
        <taxon>Sphaerisporangium</taxon>
    </lineage>
</organism>
<gene>
    <name evidence="2" type="ORF">BJ982_004339</name>
</gene>
<dbReference type="InterPro" id="IPR010985">
    <property type="entry name" value="Ribbon_hlx_hlx"/>
</dbReference>
<feature type="region of interest" description="Disordered" evidence="1">
    <location>
        <begin position="49"/>
        <end position="95"/>
    </location>
</feature>
<dbReference type="SUPFAM" id="SSF47598">
    <property type="entry name" value="Ribbon-helix-helix"/>
    <property type="match status" value="1"/>
</dbReference>
<protein>
    <recommendedName>
        <fullName evidence="4">Toxin-antitoxin system HicB family antitoxin</fullName>
    </recommendedName>
</protein>
<comment type="caution">
    <text evidence="2">The sequence shown here is derived from an EMBL/GenBank/DDBJ whole genome shotgun (WGS) entry which is preliminary data.</text>
</comment>
<evidence type="ECO:0000313" key="2">
    <source>
        <dbReference type="EMBL" id="MBB4702795.1"/>
    </source>
</evidence>
<proteinExistence type="predicted"/>
<sequence>MSERKKILLRLDPAVYDAIVKWAGDELRSANAQIEFLLRKALAGAGRLPADAKGIPRRGRPRKTPAADGAAGGDEVTDVADVTEGAGAAGDDEEE</sequence>
<evidence type="ECO:0000313" key="3">
    <source>
        <dbReference type="Proteomes" id="UP000542210"/>
    </source>
</evidence>
<dbReference type="RefSeq" id="WP_239122799.1">
    <property type="nucleotide sequence ID" value="NZ_BOOV01000005.1"/>
</dbReference>
<dbReference type="EMBL" id="JACHND010000001">
    <property type="protein sequence ID" value="MBB4702795.1"/>
    <property type="molecule type" value="Genomic_DNA"/>
</dbReference>
<dbReference type="InterPro" id="IPR013321">
    <property type="entry name" value="Arc_rbn_hlx_hlx"/>
</dbReference>
<accession>A0A7W7D9K3</accession>
<reference evidence="2 3" key="1">
    <citation type="submission" date="2020-08" db="EMBL/GenBank/DDBJ databases">
        <title>Sequencing the genomes of 1000 actinobacteria strains.</title>
        <authorList>
            <person name="Klenk H.-P."/>
        </authorList>
    </citation>
    <scope>NUCLEOTIDE SEQUENCE [LARGE SCALE GENOMIC DNA]</scope>
    <source>
        <strain evidence="2 3">DSM 45784</strain>
    </source>
</reference>